<dbReference type="EMBL" id="JBFOLK010000006">
    <property type="protein sequence ID" value="KAL2503544.1"/>
    <property type="molecule type" value="Genomic_DNA"/>
</dbReference>
<name>A0ABD1SUR7_9LAMI</name>
<gene>
    <name evidence="1" type="ORF">Adt_19165</name>
</gene>
<dbReference type="Proteomes" id="UP001604336">
    <property type="component" value="Unassembled WGS sequence"/>
</dbReference>
<comment type="caution">
    <text evidence="1">The sequence shown here is derived from an EMBL/GenBank/DDBJ whole genome shotgun (WGS) entry which is preliminary data.</text>
</comment>
<keyword evidence="2" id="KW-1185">Reference proteome</keyword>
<organism evidence="1 2">
    <name type="scientific">Abeliophyllum distichum</name>
    <dbReference type="NCBI Taxonomy" id="126358"/>
    <lineage>
        <taxon>Eukaryota</taxon>
        <taxon>Viridiplantae</taxon>
        <taxon>Streptophyta</taxon>
        <taxon>Embryophyta</taxon>
        <taxon>Tracheophyta</taxon>
        <taxon>Spermatophyta</taxon>
        <taxon>Magnoliopsida</taxon>
        <taxon>eudicotyledons</taxon>
        <taxon>Gunneridae</taxon>
        <taxon>Pentapetalae</taxon>
        <taxon>asterids</taxon>
        <taxon>lamiids</taxon>
        <taxon>Lamiales</taxon>
        <taxon>Oleaceae</taxon>
        <taxon>Forsythieae</taxon>
        <taxon>Abeliophyllum</taxon>
    </lineage>
</organism>
<protein>
    <submittedName>
        <fullName evidence="1">Flavanone 3-hydroxylase</fullName>
    </submittedName>
</protein>
<evidence type="ECO:0000313" key="2">
    <source>
        <dbReference type="Proteomes" id="UP001604336"/>
    </source>
</evidence>
<dbReference type="AlphaFoldDB" id="A0ABD1SUR7"/>
<accession>A0ABD1SUR7</accession>
<proteinExistence type="predicted"/>
<sequence length="224" mass="25350">MADCANATLSPPPLRLLQLVFPSSTSPRTHLPMLPATITRVAPTPRCRHHHYGNSNWFSPPPLSPAHICQSANWFSPIPLSDSNQRRTITYNLRDHNPTPRRCYHHYPLLPFSQFLIFVINTEVIPEPNNGGDESGERARKMLLRPDTRVVGHGYGNGGFGVPECGDRFDEVEGEAIVYPLNVRVGEKPVLEKSITFFEMYKKKKSKDLELARLKNLAKEKQLN</sequence>
<evidence type="ECO:0000313" key="1">
    <source>
        <dbReference type="EMBL" id="KAL2503544.1"/>
    </source>
</evidence>
<reference evidence="2" key="1">
    <citation type="submission" date="2024-07" db="EMBL/GenBank/DDBJ databases">
        <title>Two chromosome-level genome assemblies of Korean endemic species Abeliophyllum distichum and Forsythia ovata (Oleaceae).</title>
        <authorList>
            <person name="Jang H."/>
        </authorList>
    </citation>
    <scope>NUCLEOTIDE SEQUENCE [LARGE SCALE GENOMIC DNA]</scope>
</reference>